<dbReference type="SUPFAM" id="SSF53167">
    <property type="entry name" value="Purine and uridine phosphorylases"/>
    <property type="match status" value="1"/>
</dbReference>
<accession>A0A0P6WV90</accession>
<keyword evidence="3" id="KW-1185">Reference proteome</keyword>
<dbReference type="Pfam" id="PF01048">
    <property type="entry name" value="PNP_UDP_1"/>
    <property type="match status" value="1"/>
</dbReference>
<dbReference type="EMBL" id="LGCK01000007">
    <property type="protein sequence ID" value="KPL72992.1"/>
    <property type="molecule type" value="Genomic_DNA"/>
</dbReference>
<dbReference type="PANTHER" id="PTHR43691:SF13">
    <property type="entry name" value="URIDINE PHOSPHORYLASE"/>
    <property type="match status" value="1"/>
</dbReference>
<dbReference type="Gene3D" id="3.40.50.1580">
    <property type="entry name" value="Nucleoside phosphorylase domain"/>
    <property type="match status" value="1"/>
</dbReference>
<dbReference type="GO" id="GO:0003824">
    <property type="term" value="F:catalytic activity"/>
    <property type="evidence" value="ECO:0007669"/>
    <property type="project" value="InterPro"/>
</dbReference>
<feature type="domain" description="Nucleoside phosphorylase" evidence="1">
    <location>
        <begin position="25"/>
        <end position="227"/>
    </location>
</feature>
<protein>
    <recommendedName>
        <fullName evidence="1">Nucleoside phosphorylase domain-containing protein</fullName>
    </recommendedName>
</protein>
<reference evidence="2 3" key="1">
    <citation type="submission" date="2015-07" db="EMBL/GenBank/DDBJ databases">
        <title>Genome sequence of Leptolinea tardivitalis DSM 16556.</title>
        <authorList>
            <person name="Hemp J."/>
            <person name="Ward L.M."/>
            <person name="Pace L.A."/>
            <person name="Fischer W.W."/>
        </authorList>
    </citation>
    <scope>NUCLEOTIDE SEQUENCE [LARGE SCALE GENOMIC DNA]</scope>
    <source>
        <strain evidence="2 3">YMTK-2</strain>
    </source>
</reference>
<dbReference type="AlphaFoldDB" id="A0A0P6WV90"/>
<dbReference type="PATRIC" id="fig|229920.5.peg.1199"/>
<dbReference type="InterPro" id="IPR000845">
    <property type="entry name" value="Nucleoside_phosphorylase_d"/>
</dbReference>
<dbReference type="CDD" id="cd17767">
    <property type="entry name" value="UP_EcUdp-like"/>
    <property type="match status" value="1"/>
</dbReference>
<organism evidence="2 3">
    <name type="scientific">Leptolinea tardivitalis</name>
    <dbReference type="NCBI Taxonomy" id="229920"/>
    <lineage>
        <taxon>Bacteria</taxon>
        <taxon>Bacillati</taxon>
        <taxon>Chloroflexota</taxon>
        <taxon>Anaerolineae</taxon>
        <taxon>Anaerolineales</taxon>
        <taxon>Anaerolineaceae</taxon>
        <taxon>Leptolinea</taxon>
    </lineage>
</organism>
<dbReference type="Proteomes" id="UP000050430">
    <property type="component" value="Unassembled WGS sequence"/>
</dbReference>
<dbReference type="PANTHER" id="PTHR43691">
    <property type="entry name" value="URIDINE PHOSPHORYLASE"/>
    <property type="match status" value="1"/>
</dbReference>
<dbReference type="InterPro" id="IPR035994">
    <property type="entry name" value="Nucleoside_phosphorylase_sf"/>
</dbReference>
<proteinExistence type="predicted"/>
<dbReference type="STRING" id="229920.ADM99_06125"/>
<evidence type="ECO:0000313" key="3">
    <source>
        <dbReference type="Proteomes" id="UP000050430"/>
    </source>
</evidence>
<sequence length="269" mass="29096">MSDAELGGDIEIAIKDEIKDYSGYMLMPGDPDRISVMAGQWENAKEFPQNRGYRAALGVYQGAKISALTSGIGAPSLEYKMTEAAELGAHTIIRVGSTGAIQEGIENGDLIINDACIRLDGMTPLYVRPEFPAAASYEVTMALIEAAETFGYRYHVGTGCTSASFFAGQGRTSFGGFKLSSTDAFFDDIRRLGVLNFEMEAAALLTLARLFKIRAGIVASVIAQRLTGKWDDAGGEERACRVGAEALRILTGWDQKKKKAGKLYYFPTI</sequence>
<name>A0A0P6WV90_9CHLR</name>
<gene>
    <name evidence="2" type="ORF">ADM99_06125</name>
</gene>
<comment type="caution">
    <text evidence="2">The sequence shown here is derived from an EMBL/GenBank/DDBJ whole genome shotgun (WGS) entry which is preliminary data.</text>
</comment>
<evidence type="ECO:0000259" key="1">
    <source>
        <dbReference type="Pfam" id="PF01048"/>
    </source>
</evidence>
<evidence type="ECO:0000313" key="2">
    <source>
        <dbReference type="EMBL" id="KPL72992.1"/>
    </source>
</evidence>
<dbReference type="GO" id="GO:0005829">
    <property type="term" value="C:cytosol"/>
    <property type="evidence" value="ECO:0007669"/>
    <property type="project" value="TreeGrafter"/>
</dbReference>
<dbReference type="GO" id="GO:0009116">
    <property type="term" value="P:nucleoside metabolic process"/>
    <property type="evidence" value="ECO:0007669"/>
    <property type="project" value="InterPro"/>
</dbReference>